<proteinExistence type="predicted"/>
<dbReference type="Gene3D" id="2.30.30.40">
    <property type="entry name" value="SH3 Domains"/>
    <property type="match status" value="1"/>
</dbReference>
<sequence>MKPNVIVFSVLSVFTILAVVPLSWAQSEENVDPRCRTWYRRVTTEGGVLNVRENTATNAKIRGTVPNGTVVLFNTGDRSGNWSEITAPGGLTGWVFERFLTYHHYGNRRFTGTMQVKTLDGGPVNLRSPSGEVIGPVPNGTLVTTENQTVGYFANVTTPEGRRGQIVTQFLICN</sequence>
<gene>
    <name evidence="2" type="ORF">NG799_11505</name>
</gene>
<name>A0ABT2MST7_9CYAN</name>
<accession>A0ABT2MST7</accession>
<keyword evidence="3" id="KW-1185">Reference proteome</keyword>
<evidence type="ECO:0000259" key="1">
    <source>
        <dbReference type="Pfam" id="PF08239"/>
    </source>
</evidence>
<evidence type="ECO:0000313" key="2">
    <source>
        <dbReference type="EMBL" id="MCT7966961.1"/>
    </source>
</evidence>
<comment type="caution">
    <text evidence="2">The sequence shown here is derived from an EMBL/GenBank/DDBJ whole genome shotgun (WGS) entry which is preliminary data.</text>
</comment>
<dbReference type="Proteomes" id="UP001525890">
    <property type="component" value="Unassembled WGS sequence"/>
</dbReference>
<dbReference type="RefSeq" id="WP_368006578.1">
    <property type="nucleotide sequence ID" value="NZ_JAMXFF010000015.1"/>
</dbReference>
<evidence type="ECO:0000313" key="3">
    <source>
        <dbReference type="Proteomes" id="UP001525890"/>
    </source>
</evidence>
<dbReference type="Pfam" id="PF08239">
    <property type="entry name" value="SH3_3"/>
    <property type="match status" value="1"/>
</dbReference>
<dbReference type="InterPro" id="IPR003646">
    <property type="entry name" value="SH3-like_bac-type"/>
</dbReference>
<dbReference type="EMBL" id="JAMXFF010000015">
    <property type="protein sequence ID" value="MCT7966961.1"/>
    <property type="molecule type" value="Genomic_DNA"/>
</dbReference>
<reference evidence="2 3" key="1">
    <citation type="journal article" date="2022" name="Front. Microbiol.">
        <title>High genomic differentiation and limited gene flow indicate recent cryptic speciation within the genus Laspinema (cyanobacteria).</title>
        <authorList>
            <person name="Stanojkovic A."/>
            <person name="Skoupy S."/>
            <person name="Skaloud P."/>
            <person name="Dvorak P."/>
        </authorList>
    </citation>
    <scope>NUCLEOTIDE SEQUENCE [LARGE SCALE GENOMIC DNA]</scope>
    <source>
        <strain evidence="2 3">D2a</strain>
    </source>
</reference>
<organism evidence="2 3">
    <name type="scientific">Laspinema palackyanum D2a</name>
    <dbReference type="NCBI Taxonomy" id="2953684"/>
    <lineage>
        <taxon>Bacteria</taxon>
        <taxon>Bacillati</taxon>
        <taxon>Cyanobacteriota</taxon>
        <taxon>Cyanophyceae</taxon>
        <taxon>Oscillatoriophycideae</taxon>
        <taxon>Oscillatoriales</taxon>
        <taxon>Laspinemataceae</taxon>
        <taxon>Laspinema</taxon>
        <taxon>Laspinema palackyanum</taxon>
    </lineage>
</organism>
<feature type="domain" description="SH3b" evidence="1">
    <location>
        <begin position="48"/>
        <end position="100"/>
    </location>
</feature>
<protein>
    <submittedName>
        <fullName evidence="2">SH3 domain-containing protein</fullName>
    </submittedName>
</protein>